<dbReference type="EMBL" id="JACGWN010000013">
    <property type="protein sequence ID" value="KAL0411698.1"/>
    <property type="molecule type" value="Genomic_DNA"/>
</dbReference>
<sequence>MSFEYIFLAVVISDPSNPKRLIDVYLGPLIEELLQLFYVDLRMHDNAMNQAFMMCMALMWTVNDLPAYGIAPGWSTTGIMRCSVCMDDTWAFHLKHGRKACYFDRHK</sequence>
<organism evidence="1">
    <name type="scientific">Sesamum latifolium</name>
    <dbReference type="NCBI Taxonomy" id="2727402"/>
    <lineage>
        <taxon>Eukaryota</taxon>
        <taxon>Viridiplantae</taxon>
        <taxon>Streptophyta</taxon>
        <taxon>Embryophyta</taxon>
        <taxon>Tracheophyta</taxon>
        <taxon>Spermatophyta</taxon>
        <taxon>Magnoliopsida</taxon>
        <taxon>eudicotyledons</taxon>
        <taxon>Gunneridae</taxon>
        <taxon>Pentapetalae</taxon>
        <taxon>asterids</taxon>
        <taxon>lamiids</taxon>
        <taxon>Lamiales</taxon>
        <taxon>Pedaliaceae</taxon>
        <taxon>Sesamum</taxon>
    </lineage>
</organism>
<dbReference type="AlphaFoldDB" id="A0AAW2U4G0"/>
<proteinExistence type="predicted"/>
<evidence type="ECO:0000313" key="1">
    <source>
        <dbReference type="EMBL" id="KAL0411698.1"/>
    </source>
</evidence>
<gene>
    <name evidence="1" type="ORF">Slati_3759500</name>
</gene>
<comment type="caution">
    <text evidence="1">The sequence shown here is derived from an EMBL/GenBank/DDBJ whole genome shotgun (WGS) entry which is preliminary data.</text>
</comment>
<dbReference type="PANTHER" id="PTHR10775:SF185">
    <property type="entry name" value="OS08G0208400 PROTEIN"/>
    <property type="match status" value="1"/>
</dbReference>
<dbReference type="Pfam" id="PF02992">
    <property type="entry name" value="Transposase_21"/>
    <property type="match status" value="1"/>
</dbReference>
<reference evidence="1" key="1">
    <citation type="submission" date="2020-06" db="EMBL/GenBank/DDBJ databases">
        <authorList>
            <person name="Li T."/>
            <person name="Hu X."/>
            <person name="Zhang T."/>
            <person name="Song X."/>
            <person name="Zhang H."/>
            <person name="Dai N."/>
            <person name="Sheng W."/>
            <person name="Hou X."/>
            <person name="Wei L."/>
        </authorList>
    </citation>
    <scope>NUCLEOTIDE SEQUENCE</scope>
    <source>
        <strain evidence="1">KEN1</strain>
        <tissue evidence="1">Leaf</tissue>
    </source>
</reference>
<reference evidence="1" key="2">
    <citation type="journal article" date="2024" name="Plant">
        <title>Genomic evolution and insights into agronomic trait innovations of Sesamum species.</title>
        <authorList>
            <person name="Miao H."/>
            <person name="Wang L."/>
            <person name="Qu L."/>
            <person name="Liu H."/>
            <person name="Sun Y."/>
            <person name="Le M."/>
            <person name="Wang Q."/>
            <person name="Wei S."/>
            <person name="Zheng Y."/>
            <person name="Lin W."/>
            <person name="Duan Y."/>
            <person name="Cao H."/>
            <person name="Xiong S."/>
            <person name="Wang X."/>
            <person name="Wei L."/>
            <person name="Li C."/>
            <person name="Ma Q."/>
            <person name="Ju M."/>
            <person name="Zhao R."/>
            <person name="Li G."/>
            <person name="Mu C."/>
            <person name="Tian Q."/>
            <person name="Mei H."/>
            <person name="Zhang T."/>
            <person name="Gao T."/>
            <person name="Zhang H."/>
        </authorList>
    </citation>
    <scope>NUCLEOTIDE SEQUENCE</scope>
    <source>
        <strain evidence="1">KEN1</strain>
    </source>
</reference>
<name>A0AAW2U4G0_9LAMI</name>
<dbReference type="InterPro" id="IPR004242">
    <property type="entry name" value="Transposase_21"/>
</dbReference>
<dbReference type="PANTHER" id="PTHR10775">
    <property type="entry name" value="OS08G0208400 PROTEIN"/>
    <property type="match status" value="1"/>
</dbReference>
<protein>
    <submittedName>
        <fullName evidence="1">Uncharacterized protein</fullName>
    </submittedName>
</protein>
<accession>A0AAW2U4G0</accession>